<evidence type="ECO:0000256" key="4">
    <source>
        <dbReference type="SAM" id="Coils"/>
    </source>
</evidence>
<gene>
    <name evidence="8" type="ORF">GPM918_LOCUS15516</name>
    <name evidence="7" type="ORF">OVA965_LOCUS8335</name>
    <name evidence="10" type="ORF">SRO942_LOCUS15516</name>
    <name evidence="9" type="ORF">TMI583_LOCUS8331</name>
</gene>
<feature type="compositionally biased region" description="Basic and acidic residues" evidence="5">
    <location>
        <begin position="730"/>
        <end position="749"/>
    </location>
</feature>
<dbReference type="AlphaFoldDB" id="A0A814JEF9"/>
<dbReference type="PANTHER" id="PTHR10903">
    <property type="entry name" value="GTPASE, IMAP FAMILY MEMBER-RELATED"/>
    <property type="match status" value="1"/>
</dbReference>
<dbReference type="Proteomes" id="UP000677228">
    <property type="component" value="Unassembled WGS sequence"/>
</dbReference>
<evidence type="ECO:0000256" key="1">
    <source>
        <dbReference type="ARBA" id="ARBA00008535"/>
    </source>
</evidence>
<comment type="caution">
    <text evidence="8">The sequence shown here is derived from an EMBL/GenBank/DDBJ whole genome shotgun (WGS) entry which is preliminary data.</text>
</comment>
<dbReference type="PANTHER" id="PTHR10903:SF184">
    <property type="entry name" value="GTP-BINDING PROTEIN A"/>
    <property type="match status" value="1"/>
</dbReference>
<dbReference type="EMBL" id="CAJOBC010003918">
    <property type="protein sequence ID" value="CAF3806343.1"/>
    <property type="molecule type" value="Genomic_DNA"/>
</dbReference>
<evidence type="ECO:0000256" key="2">
    <source>
        <dbReference type="ARBA" id="ARBA00022741"/>
    </source>
</evidence>
<evidence type="ECO:0000313" key="9">
    <source>
        <dbReference type="EMBL" id="CAF3659681.1"/>
    </source>
</evidence>
<evidence type="ECO:0000313" key="11">
    <source>
        <dbReference type="Proteomes" id="UP000663829"/>
    </source>
</evidence>
<dbReference type="Proteomes" id="UP000681722">
    <property type="component" value="Unassembled WGS sequence"/>
</dbReference>
<dbReference type="InterPro" id="IPR045058">
    <property type="entry name" value="GIMA/IAN/Toc"/>
</dbReference>
<keyword evidence="2" id="KW-0547">Nucleotide-binding</keyword>
<proteinExistence type="inferred from homology"/>
<accession>A0A814JEF9</accession>
<protein>
    <recommendedName>
        <fullName evidence="6">AIG1-type G domain-containing protein</fullName>
    </recommendedName>
</protein>
<dbReference type="EMBL" id="CAJNOK010002791">
    <property type="protein sequence ID" value="CAF0875175.1"/>
    <property type="molecule type" value="Genomic_DNA"/>
</dbReference>
<dbReference type="EMBL" id="CAJNOQ010003918">
    <property type="protein sequence ID" value="CAF1035738.1"/>
    <property type="molecule type" value="Genomic_DNA"/>
</dbReference>
<keyword evidence="11" id="KW-1185">Reference proteome</keyword>
<comment type="similarity">
    <text evidence="1">Belongs to the TRAFAC class TrmE-Era-EngA-EngB-Septin-like GTPase superfamily. AIG1/Toc34/Toc159-like paraseptin GTPase family. IAN subfamily.</text>
</comment>
<dbReference type="Gene3D" id="3.40.50.300">
    <property type="entry name" value="P-loop containing nucleotide triphosphate hydrolases"/>
    <property type="match status" value="2"/>
</dbReference>
<keyword evidence="4" id="KW-0175">Coiled coil</keyword>
<feature type="region of interest" description="Disordered" evidence="5">
    <location>
        <begin position="729"/>
        <end position="769"/>
    </location>
</feature>
<organism evidence="8 11">
    <name type="scientific">Didymodactylos carnosus</name>
    <dbReference type="NCBI Taxonomy" id="1234261"/>
    <lineage>
        <taxon>Eukaryota</taxon>
        <taxon>Metazoa</taxon>
        <taxon>Spiralia</taxon>
        <taxon>Gnathifera</taxon>
        <taxon>Rotifera</taxon>
        <taxon>Eurotatoria</taxon>
        <taxon>Bdelloidea</taxon>
        <taxon>Philodinida</taxon>
        <taxon>Philodinidae</taxon>
        <taxon>Didymodactylos</taxon>
    </lineage>
</organism>
<evidence type="ECO:0000256" key="3">
    <source>
        <dbReference type="ARBA" id="ARBA00023134"/>
    </source>
</evidence>
<evidence type="ECO:0000313" key="10">
    <source>
        <dbReference type="EMBL" id="CAF3806343.1"/>
    </source>
</evidence>
<dbReference type="EMBL" id="CAJOBA010002792">
    <property type="protein sequence ID" value="CAF3659681.1"/>
    <property type="molecule type" value="Genomic_DNA"/>
</dbReference>
<sequence length="769" mass="88593">MASYNENKFGLIILGNSGVGKSFLANILLDKEAFKHEFSARSVTHRTEFQEITFGDHRYAIFNIPGLIEADQTRVDINKREIDHAFTQRPNSLIIYVFGQQNGRIRDEDAVAFNAINAAYPLSIESLLLVVNGLPATRPKNYEGEVMLMLQDIIKVPVTADRVSFLNHINRESFEERQALKNQLLSVIVELSPTEHIKTHDIHLKVDEVAMLKKQIEEMTKAFEQNKIYFQNEIREQQKRYDDLATNQKNEADHFRRIIERQTEEAKEIRQEEAVRSQNMQKAYTSQLLAMQNQMKAMQAEHERLTQEMGTKNKVDSQLIRQALEASNRAQTELTQKILELQNRPPVVVQGKKKSCFVAGTLRPAGHAQPVRLGQVTVLMMSAATCGLILLGNSGVGKSFLANRLLDDDEAFESRFSARSVTRHTEWKDMQTVDGKRLYSVANIPGLVEANQKLIDENRIEIMKAFEQCPFAIVLFVFGHKNGRIPDEDLVAFMRINHAYEFLSKSLLIIVNGIPTNPPNDYQEKTTQLLHELTHVDKKHIYFIEKITSEENKKVIHRFLHEAVAKCEPTYHTRKHDIELLADEISRLKMETKERQDQLLAQEEEHSKRQKLDLIPDAIQKPYRPPQHSLTATIEPIPDSIDNSKQFNELMKTKHDQYKAKVEEQLLHDSDRDAETQELARHVMNTSERNRELITRISTSPHVTVIPEKRKHPIIKTISNILSDVLRPSRYHEPHHPNTPPHDTDEHSSHPLTDPPQPYNSHRRKPTNN</sequence>
<name>A0A814JEF9_9BILA</name>
<feature type="domain" description="AIG1-type G" evidence="6">
    <location>
        <begin position="11"/>
        <end position="202"/>
    </location>
</feature>
<evidence type="ECO:0000313" key="7">
    <source>
        <dbReference type="EMBL" id="CAF0875175.1"/>
    </source>
</evidence>
<dbReference type="InterPro" id="IPR027417">
    <property type="entry name" value="P-loop_NTPase"/>
</dbReference>
<keyword evidence="3" id="KW-0342">GTP-binding</keyword>
<dbReference type="InterPro" id="IPR006703">
    <property type="entry name" value="G_AIG1"/>
</dbReference>
<dbReference type="Proteomes" id="UP000682733">
    <property type="component" value="Unassembled WGS sequence"/>
</dbReference>
<reference evidence="8" key="1">
    <citation type="submission" date="2021-02" db="EMBL/GenBank/DDBJ databases">
        <authorList>
            <person name="Nowell W R."/>
        </authorList>
    </citation>
    <scope>NUCLEOTIDE SEQUENCE</scope>
</reference>
<evidence type="ECO:0000313" key="8">
    <source>
        <dbReference type="EMBL" id="CAF1035738.1"/>
    </source>
</evidence>
<dbReference type="SUPFAM" id="SSF52540">
    <property type="entry name" value="P-loop containing nucleoside triphosphate hydrolases"/>
    <property type="match status" value="2"/>
</dbReference>
<evidence type="ECO:0000259" key="6">
    <source>
        <dbReference type="Pfam" id="PF04548"/>
    </source>
</evidence>
<feature type="domain" description="AIG1-type G" evidence="6">
    <location>
        <begin position="388"/>
        <end position="566"/>
    </location>
</feature>
<dbReference type="Proteomes" id="UP000663829">
    <property type="component" value="Unassembled WGS sequence"/>
</dbReference>
<evidence type="ECO:0000256" key="5">
    <source>
        <dbReference type="SAM" id="MobiDB-lite"/>
    </source>
</evidence>
<dbReference type="Pfam" id="PF04548">
    <property type="entry name" value="AIG1"/>
    <property type="match status" value="2"/>
</dbReference>
<feature type="coiled-coil region" evidence="4">
    <location>
        <begin position="252"/>
        <end position="344"/>
    </location>
</feature>
<dbReference type="OrthoDB" id="10056136at2759"/>
<dbReference type="GO" id="GO:0005525">
    <property type="term" value="F:GTP binding"/>
    <property type="evidence" value="ECO:0007669"/>
    <property type="project" value="UniProtKB-KW"/>
</dbReference>